<comment type="caution">
    <text evidence="2">The sequence shown here is derived from an EMBL/GenBank/DDBJ whole genome shotgun (WGS) entry which is preliminary data.</text>
</comment>
<gene>
    <name evidence="2" type="ORF">Dsin_005476</name>
</gene>
<keyword evidence="3" id="KW-1185">Reference proteome</keyword>
<sequence length="196" mass="20864">MEGDFTDSRSGKMGTARGGRFVKNPEGILSTEGGTRFDVLNKKIDMSITKGIATESNPKEGMNIKGKTVLSEITNLNGSQGGKIGKRSKKSSKKISSSDRVGSKGVVHLGAVGCSKANVVFQDKSQAQTSNDQEKVMEGCDSVSVLSQLHREVTEFGVKSSELTDGCVMLDLNIHNVSNFDDVASELEEAMAVVSE</sequence>
<evidence type="ECO:0000313" key="2">
    <source>
        <dbReference type="EMBL" id="KAK3225614.1"/>
    </source>
</evidence>
<dbReference type="AlphaFoldDB" id="A0AAE0AXU9"/>
<feature type="compositionally biased region" description="Basic residues" evidence="1">
    <location>
        <begin position="84"/>
        <end position="93"/>
    </location>
</feature>
<dbReference type="EMBL" id="JANJYJ010000002">
    <property type="protein sequence ID" value="KAK3225614.1"/>
    <property type="molecule type" value="Genomic_DNA"/>
</dbReference>
<reference evidence="2" key="1">
    <citation type="journal article" date="2023" name="Plant J.">
        <title>Genome sequences and population genomics provide insights into the demographic history, inbreeding, and mutation load of two 'living fossil' tree species of Dipteronia.</title>
        <authorList>
            <person name="Feng Y."/>
            <person name="Comes H.P."/>
            <person name="Chen J."/>
            <person name="Zhu S."/>
            <person name="Lu R."/>
            <person name="Zhang X."/>
            <person name="Li P."/>
            <person name="Qiu J."/>
            <person name="Olsen K.M."/>
            <person name="Qiu Y."/>
        </authorList>
    </citation>
    <scope>NUCLEOTIDE SEQUENCE</scope>
    <source>
        <strain evidence="2">NBL</strain>
    </source>
</reference>
<organism evidence="2 3">
    <name type="scientific">Dipteronia sinensis</name>
    <dbReference type="NCBI Taxonomy" id="43782"/>
    <lineage>
        <taxon>Eukaryota</taxon>
        <taxon>Viridiplantae</taxon>
        <taxon>Streptophyta</taxon>
        <taxon>Embryophyta</taxon>
        <taxon>Tracheophyta</taxon>
        <taxon>Spermatophyta</taxon>
        <taxon>Magnoliopsida</taxon>
        <taxon>eudicotyledons</taxon>
        <taxon>Gunneridae</taxon>
        <taxon>Pentapetalae</taxon>
        <taxon>rosids</taxon>
        <taxon>malvids</taxon>
        <taxon>Sapindales</taxon>
        <taxon>Sapindaceae</taxon>
        <taxon>Hippocastanoideae</taxon>
        <taxon>Acereae</taxon>
        <taxon>Dipteronia</taxon>
    </lineage>
</organism>
<feature type="region of interest" description="Disordered" evidence="1">
    <location>
        <begin position="75"/>
        <end position="99"/>
    </location>
</feature>
<evidence type="ECO:0000313" key="3">
    <source>
        <dbReference type="Proteomes" id="UP001281410"/>
    </source>
</evidence>
<feature type="compositionally biased region" description="Basic and acidic residues" evidence="1">
    <location>
        <begin position="1"/>
        <end position="10"/>
    </location>
</feature>
<protein>
    <submittedName>
        <fullName evidence="2">Uncharacterized protein</fullName>
    </submittedName>
</protein>
<evidence type="ECO:0000256" key="1">
    <source>
        <dbReference type="SAM" id="MobiDB-lite"/>
    </source>
</evidence>
<feature type="region of interest" description="Disordered" evidence="1">
    <location>
        <begin position="1"/>
        <end position="28"/>
    </location>
</feature>
<proteinExistence type="predicted"/>
<name>A0AAE0AXU9_9ROSI</name>
<dbReference type="Proteomes" id="UP001281410">
    <property type="component" value="Unassembled WGS sequence"/>
</dbReference>
<accession>A0AAE0AXU9</accession>